<comment type="caution">
    <text evidence="1">The sequence shown here is derived from an EMBL/GenBank/DDBJ whole genome shotgun (WGS) entry which is preliminary data.</text>
</comment>
<protein>
    <submittedName>
        <fullName evidence="1">Uncharacterized protein</fullName>
    </submittedName>
</protein>
<dbReference type="Proteomes" id="UP000606889">
    <property type="component" value="Unassembled WGS sequence"/>
</dbReference>
<reference evidence="1 2" key="1">
    <citation type="submission" date="2020-08" db="EMBL/GenBank/DDBJ databases">
        <title>Genome public.</title>
        <authorList>
            <person name="Liu C."/>
            <person name="Sun Q."/>
        </authorList>
    </citation>
    <scope>NUCLEOTIDE SEQUENCE [LARGE SCALE GENOMIC DNA]</scope>
    <source>
        <strain evidence="1 2">NSJ-35</strain>
    </source>
</reference>
<evidence type="ECO:0000313" key="1">
    <source>
        <dbReference type="EMBL" id="MBC5648471.1"/>
    </source>
</evidence>
<proteinExistence type="predicted"/>
<organism evidence="1 2">
    <name type="scientific">Christensenella tenuis</name>
    <dbReference type="NCBI Taxonomy" id="2763033"/>
    <lineage>
        <taxon>Bacteria</taxon>
        <taxon>Bacillati</taxon>
        <taxon>Bacillota</taxon>
        <taxon>Clostridia</taxon>
        <taxon>Christensenellales</taxon>
        <taxon>Christensenellaceae</taxon>
        <taxon>Christensenella</taxon>
    </lineage>
</organism>
<name>A0ABR7EGE9_9FIRM</name>
<evidence type="ECO:0000313" key="2">
    <source>
        <dbReference type="Proteomes" id="UP000606889"/>
    </source>
</evidence>
<gene>
    <name evidence="1" type="ORF">H8S18_09000</name>
</gene>
<sequence length="61" mass="6690">MCNTKQCAFCKTSIIGGESAYIAPNGDAVHEVCLMGYAIENFLELGFKKEETEDGDVIRID</sequence>
<keyword evidence="2" id="KW-1185">Reference proteome</keyword>
<dbReference type="RefSeq" id="WP_186857974.1">
    <property type="nucleotide sequence ID" value="NZ_JACOON010000004.1"/>
</dbReference>
<dbReference type="EMBL" id="JACOON010000004">
    <property type="protein sequence ID" value="MBC5648471.1"/>
    <property type="molecule type" value="Genomic_DNA"/>
</dbReference>
<accession>A0ABR7EGE9</accession>